<keyword evidence="2" id="KW-1133">Transmembrane helix</keyword>
<dbReference type="InterPro" id="IPR038765">
    <property type="entry name" value="Papain-like_cys_pep_sf"/>
</dbReference>
<dbReference type="Gene3D" id="3.10.620.30">
    <property type="match status" value="1"/>
</dbReference>
<evidence type="ECO:0000313" key="5">
    <source>
        <dbReference type="Proteomes" id="UP000012283"/>
    </source>
</evidence>
<dbReference type="Pfam" id="PF01841">
    <property type="entry name" value="Transglut_core"/>
    <property type="match status" value="1"/>
</dbReference>
<feature type="transmembrane region" description="Helical" evidence="2">
    <location>
        <begin position="133"/>
        <end position="154"/>
    </location>
</feature>
<feature type="transmembrane region" description="Helical" evidence="2">
    <location>
        <begin position="7"/>
        <end position="27"/>
    </location>
</feature>
<evidence type="ECO:0000256" key="1">
    <source>
        <dbReference type="SAM" id="MobiDB-lite"/>
    </source>
</evidence>
<dbReference type="eggNOG" id="COG1305">
    <property type="taxonomic scope" value="Bacteria"/>
</dbReference>
<dbReference type="PANTHER" id="PTHR42736">
    <property type="entry name" value="PROTEIN-GLUTAMINE GAMMA-GLUTAMYLTRANSFERASE"/>
    <property type="match status" value="1"/>
</dbReference>
<keyword evidence="2" id="KW-0812">Transmembrane</keyword>
<proteinExistence type="predicted"/>
<feature type="transmembrane region" description="Helical" evidence="2">
    <location>
        <begin position="108"/>
        <end position="126"/>
    </location>
</feature>
<dbReference type="AlphaFoldDB" id="N4WBW8"/>
<dbReference type="PANTHER" id="PTHR42736:SF1">
    <property type="entry name" value="PROTEIN-GLUTAMINE GAMMA-GLUTAMYLTRANSFERASE"/>
    <property type="match status" value="1"/>
</dbReference>
<evidence type="ECO:0000313" key="4">
    <source>
        <dbReference type="EMBL" id="ENH96754.1"/>
    </source>
</evidence>
<feature type="transmembrane region" description="Helical" evidence="2">
    <location>
        <begin position="166"/>
        <end position="184"/>
    </location>
</feature>
<feature type="compositionally biased region" description="Acidic residues" evidence="1">
    <location>
        <begin position="570"/>
        <end position="601"/>
    </location>
</feature>
<dbReference type="OrthoDB" id="9804872at2"/>
<evidence type="ECO:0000259" key="3">
    <source>
        <dbReference type="SMART" id="SM00460"/>
    </source>
</evidence>
<dbReference type="InterPro" id="IPR021878">
    <property type="entry name" value="TgpA_N"/>
</dbReference>
<feature type="transmembrane region" description="Helical" evidence="2">
    <location>
        <begin position="610"/>
        <end position="633"/>
    </location>
</feature>
<keyword evidence="5" id="KW-1185">Reference proteome</keyword>
<organism evidence="4 5">
    <name type="scientific">Gracilibacillus halophilus YIM-C55.5</name>
    <dbReference type="NCBI Taxonomy" id="1308866"/>
    <lineage>
        <taxon>Bacteria</taxon>
        <taxon>Bacillati</taxon>
        <taxon>Bacillota</taxon>
        <taxon>Bacilli</taxon>
        <taxon>Bacillales</taxon>
        <taxon>Bacillaceae</taxon>
        <taxon>Gracilibacillus</taxon>
    </lineage>
</organism>
<dbReference type="InterPro" id="IPR052901">
    <property type="entry name" value="Bact_TGase-like"/>
</dbReference>
<dbReference type="PATRIC" id="fig|1308866.3.peg.1838"/>
<comment type="caution">
    <text evidence="4">The sequence shown here is derived from an EMBL/GenBank/DDBJ whole genome shotgun (WGS) entry which is preliminary data.</text>
</comment>
<sequence length="733" mass="84577">MKKQELVNRLSSFIVLLAGFLLFWEWLRPLEQITDTGSVHLFVVYAALSFVISYFIHQTWLKFIIKSLGMVLVLDYLFIQAPFASSGWIERILYEFSHNVGAISDSNWYAMTPFFRSFLFLLLLWLMSYLLHYWFIVANKIFLFIVLTIVYLAVLDTFTVYDAKVAIVRSFIIAFVILGLNYYAQLVRNQPDANHQIKGLYYWMIAISSVVIAATAIGFFSPKFNPQWPDPVPFIQSTAGHIGFQEGNTIQKVGYDENDSNLGGSFVQDDTTVFEVITNQKRYWRIESKDVYTGKGWERSSDQVFQPIQGGQVNWRTFSDSVETEETEASIRMNPGSNFSKIAYPYGLEQVEGQGSEEFYLDKQSGMIEVESSEQQELNQEYAMTYQSPSYDIDELRASGSDDPQEIQEQYLQLPDELPNRVGDLAAEIVESEDSRYGMAKAIEGYFGRNGFTYQTKDVPVPGENEDYVDQFLFESKIGYCDNFSTSMVVLLRSVDIPARWVKGFTGGELQEDQPDLPSGYSLYEVTNNNAHSWVEVYFPGTGWVPFEPTAGFANNAAFHQDIDNDNLTDETQSEEEQTEETEQEEELPSDNEEAEDEEVTIGENQGDSFPLLTVLGIIAGIVVIVLFVLWIVRRDRWKAKYLLKKWDRNGSSKQLEKMYIYLLQVLQRRSVLRDTGQSLRQYAKQVDEYYGSDTMYELTLLYEQSLYRQAYDEVDRQKLRELFEKLFRQIFA</sequence>
<dbReference type="SMART" id="SM00460">
    <property type="entry name" value="TGc"/>
    <property type="match status" value="1"/>
</dbReference>
<keyword evidence="2" id="KW-0472">Membrane</keyword>
<reference evidence="4 5" key="1">
    <citation type="submission" date="2013-03" db="EMBL/GenBank/DDBJ databases">
        <title>Draft genome sequence of Gracibacillus halophilus YIM-C55.5, a moderately halophilic and thermophilic organism from the Xiaochaidamu salt lake.</title>
        <authorList>
            <person name="Sugumar T."/>
            <person name="Polireddy D.R."/>
            <person name="Antony A."/>
            <person name="Madhava Y.R."/>
            <person name="Sivakumar N."/>
        </authorList>
    </citation>
    <scope>NUCLEOTIDE SEQUENCE [LARGE SCALE GENOMIC DNA]</scope>
    <source>
        <strain evidence="4 5">YIM-C55.5</strain>
    </source>
</reference>
<dbReference type="CDD" id="cd12087">
    <property type="entry name" value="TM_EGFR-like"/>
    <property type="match status" value="1"/>
</dbReference>
<accession>N4WBW8</accession>
<gene>
    <name evidence="4" type="ORF">J416_09089</name>
</gene>
<dbReference type="Pfam" id="PF11992">
    <property type="entry name" value="TgpA_N"/>
    <property type="match status" value="1"/>
</dbReference>
<dbReference type="RefSeq" id="WP_003468732.1">
    <property type="nucleotide sequence ID" value="NZ_APML01000031.1"/>
</dbReference>
<feature type="transmembrane region" description="Helical" evidence="2">
    <location>
        <begin position="68"/>
        <end position="88"/>
    </location>
</feature>
<feature type="region of interest" description="Disordered" evidence="1">
    <location>
        <begin position="570"/>
        <end position="603"/>
    </location>
</feature>
<dbReference type="STRING" id="1308866.J416_09089"/>
<name>N4WBW8_9BACI</name>
<dbReference type="InterPro" id="IPR002931">
    <property type="entry name" value="Transglutaminase-like"/>
</dbReference>
<feature type="domain" description="Transglutaminase-like" evidence="3">
    <location>
        <begin position="473"/>
        <end position="551"/>
    </location>
</feature>
<dbReference type="Proteomes" id="UP000012283">
    <property type="component" value="Unassembled WGS sequence"/>
</dbReference>
<dbReference type="EMBL" id="APML01000031">
    <property type="protein sequence ID" value="ENH96754.1"/>
    <property type="molecule type" value="Genomic_DNA"/>
</dbReference>
<evidence type="ECO:0000256" key="2">
    <source>
        <dbReference type="SAM" id="Phobius"/>
    </source>
</evidence>
<dbReference type="SUPFAM" id="SSF54001">
    <property type="entry name" value="Cysteine proteinases"/>
    <property type="match status" value="1"/>
</dbReference>
<feature type="transmembrane region" description="Helical" evidence="2">
    <location>
        <begin position="200"/>
        <end position="220"/>
    </location>
</feature>
<feature type="transmembrane region" description="Helical" evidence="2">
    <location>
        <begin position="39"/>
        <end position="56"/>
    </location>
</feature>
<protein>
    <recommendedName>
        <fullName evidence="3">Transglutaminase-like domain-containing protein</fullName>
    </recommendedName>
</protein>